<feature type="region of interest" description="Disordered" evidence="1">
    <location>
        <begin position="52"/>
        <end position="79"/>
    </location>
</feature>
<reference evidence="2 3" key="1">
    <citation type="submission" date="2019-02" db="EMBL/GenBank/DDBJ databases">
        <title>Planctomycetal bacteria perform biofilm scaping via a novel small molecule.</title>
        <authorList>
            <person name="Jeske O."/>
            <person name="Boedeker C."/>
            <person name="Wiegand S."/>
            <person name="Breitling P."/>
            <person name="Kallscheuer N."/>
            <person name="Jogler M."/>
            <person name="Rohde M."/>
            <person name="Petersen J."/>
            <person name="Medema M.H."/>
            <person name="Surup F."/>
            <person name="Jogler C."/>
        </authorList>
    </citation>
    <scope>NUCLEOTIDE SEQUENCE [LARGE SCALE GENOMIC DNA]</scope>
    <source>
        <strain evidence="2 3">Mal15</strain>
    </source>
</reference>
<protein>
    <submittedName>
        <fullName evidence="2">Uncharacterized protein</fullName>
    </submittedName>
</protein>
<feature type="compositionally biased region" description="Basic and acidic residues" evidence="1">
    <location>
        <begin position="66"/>
        <end position="79"/>
    </location>
</feature>
<sequence length="169" mass="18781">MHRPVRGAGRHAGLKHRRGLPMYSIRIATGNSNLPISSQHFRRRFSALKSSGVGLSSSAESTAHPSYRDIKSESQETEVRRHQVGQIRAHPSAAWTTGAGPSQPSLLPRTPDITEHARWTSHFKNLDSRASVHVIVPRSPGSTNRLRSVCRLVPRHVLDWPQTNGTRPQ</sequence>
<evidence type="ECO:0000313" key="2">
    <source>
        <dbReference type="EMBL" id="QEG01423.1"/>
    </source>
</evidence>
<dbReference type="KEGG" id="smam:Mal15_54990"/>
<gene>
    <name evidence="2" type="ORF">Mal15_54990</name>
</gene>
<keyword evidence="3" id="KW-1185">Reference proteome</keyword>
<proteinExistence type="predicted"/>
<feature type="region of interest" description="Disordered" evidence="1">
    <location>
        <begin position="86"/>
        <end position="105"/>
    </location>
</feature>
<accession>A0A5B9MJ70</accession>
<dbReference type="EMBL" id="CP036264">
    <property type="protein sequence ID" value="QEG01423.1"/>
    <property type="molecule type" value="Genomic_DNA"/>
</dbReference>
<evidence type="ECO:0000256" key="1">
    <source>
        <dbReference type="SAM" id="MobiDB-lite"/>
    </source>
</evidence>
<evidence type="ECO:0000313" key="3">
    <source>
        <dbReference type="Proteomes" id="UP000321353"/>
    </source>
</evidence>
<organism evidence="2 3">
    <name type="scientific">Stieleria maiorica</name>
    <dbReference type="NCBI Taxonomy" id="2795974"/>
    <lineage>
        <taxon>Bacteria</taxon>
        <taxon>Pseudomonadati</taxon>
        <taxon>Planctomycetota</taxon>
        <taxon>Planctomycetia</taxon>
        <taxon>Pirellulales</taxon>
        <taxon>Pirellulaceae</taxon>
        <taxon>Stieleria</taxon>
    </lineage>
</organism>
<dbReference type="Proteomes" id="UP000321353">
    <property type="component" value="Chromosome"/>
</dbReference>
<feature type="compositionally biased region" description="Low complexity" evidence="1">
    <location>
        <begin position="52"/>
        <end position="61"/>
    </location>
</feature>
<dbReference type="AlphaFoldDB" id="A0A5B9MJ70"/>
<name>A0A5B9MJ70_9BACT</name>